<feature type="domain" description="Treble clef zinc finger" evidence="1">
    <location>
        <begin position="381"/>
        <end position="431"/>
    </location>
</feature>
<feature type="domain" description="Treble clef zinc finger" evidence="1">
    <location>
        <begin position="242"/>
        <end position="292"/>
    </location>
</feature>
<dbReference type="InterPro" id="IPR025487">
    <property type="entry name" value="DUF4379"/>
</dbReference>
<dbReference type="RefSeq" id="WP_213124986.1">
    <property type="nucleotide sequence ID" value="NZ_JAGYPG010000002.1"/>
</dbReference>
<evidence type="ECO:0000259" key="1">
    <source>
        <dbReference type="Pfam" id="PF14311"/>
    </source>
</evidence>
<keyword evidence="3" id="KW-1185">Reference proteome</keyword>
<protein>
    <recommendedName>
        <fullName evidence="1">Treble clef zinc finger domain-containing protein</fullName>
    </recommendedName>
</protein>
<evidence type="ECO:0000313" key="2">
    <source>
        <dbReference type="EMBL" id="MBS4195796.1"/>
    </source>
</evidence>
<accession>A0A942TFG8</accession>
<dbReference type="EMBL" id="JAGYPG010000002">
    <property type="protein sequence ID" value="MBS4195796.1"/>
    <property type="molecule type" value="Genomic_DNA"/>
</dbReference>
<feature type="domain" description="Treble clef zinc finger" evidence="1">
    <location>
        <begin position="455"/>
        <end position="507"/>
    </location>
</feature>
<feature type="domain" description="Treble clef zinc finger" evidence="1">
    <location>
        <begin position="308"/>
        <end position="364"/>
    </location>
</feature>
<sequence>MVVTSLKNTRGFVAEERSDLIEEWISTENNEDTPYNVRTGSDKVVTWRCKECGYSWESQVKSRAIKNTGCPKCHERYNIGFPEMAIYFYLKRLFKDAELNAPIEGINHYKSVDIFIPSLNLIIEYDGGHTHRGRIEIDKEKSRLILERGYRLIRVRDNGLPTLKMEGLEEYLYERSSNKKIGKMIEDVLGIIDVHYKGFKNEIERLKTQIDVDVDNISILAQIPPIIEKNNLLDNYPEIEAVWDYEKNYPLRPEHFKQYSNFKAWFICDQKHSTLVQIGSKAKGHGCRVCQGQEATEEHNLELLFPQIAKEWNFEQNGNTSPCDYLPFSNQIVYWDCPKCKSTYDKMINDRSGRGEGCPYCAGKRVNQTNCLSTTHPHLGDEWDYQRNRDITPDVVTKGSHDKVWWICERNHSYSAVIYSRVGGQGCPTCYDLYGRYLPKKVKKVNSLAIKKPEIAKQWHSIKNGDILPDEVGAYARKEYWWICESGHEWKSSPNSRRSAKCNYCKNNQFPE</sequence>
<proteinExistence type="predicted"/>
<comment type="caution">
    <text evidence="2">The sequence shown here is derived from an EMBL/GenBank/DDBJ whole genome shotgun (WGS) entry which is preliminary data.</text>
</comment>
<evidence type="ECO:0000313" key="3">
    <source>
        <dbReference type="Proteomes" id="UP000681414"/>
    </source>
</evidence>
<gene>
    <name evidence="2" type="ORF">KHA97_12075</name>
</gene>
<name>A0A942TFG8_9BACI</name>
<dbReference type="Gene3D" id="3.40.960.10">
    <property type="entry name" value="VSR Endonuclease"/>
    <property type="match status" value="1"/>
</dbReference>
<dbReference type="PANTHER" id="PTHR37317:SF1">
    <property type="entry name" value="ZINC-RIBBON DOMAIN-CONTAINING PROTEIN-RELATED"/>
    <property type="match status" value="1"/>
</dbReference>
<dbReference type="Proteomes" id="UP000681414">
    <property type="component" value="Unassembled WGS sequence"/>
</dbReference>
<dbReference type="PANTHER" id="PTHR37317">
    <property type="entry name" value="BLR8090 PROTEIN"/>
    <property type="match status" value="1"/>
</dbReference>
<organism evidence="2 3">
    <name type="scientific">Lederbergia citri</name>
    <dbReference type="NCBI Taxonomy" id="2833580"/>
    <lineage>
        <taxon>Bacteria</taxon>
        <taxon>Bacillati</taxon>
        <taxon>Bacillota</taxon>
        <taxon>Bacilli</taxon>
        <taxon>Bacillales</taxon>
        <taxon>Bacillaceae</taxon>
        <taxon>Lederbergia</taxon>
    </lineage>
</organism>
<dbReference type="Pfam" id="PF14311">
    <property type="entry name" value="DUF4379"/>
    <property type="match status" value="5"/>
</dbReference>
<feature type="domain" description="Treble clef zinc finger" evidence="1">
    <location>
        <begin position="20"/>
        <end position="76"/>
    </location>
</feature>
<reference evidence="2 3" key="1">
    <citation type="submission" date="2021-05" db="EMBL/GenBank/DDBJ databases">
        <title>Novel Bacillus species.</title>
        <authorList>
            <person name="Liu G."/>
        </authorList>
    </citation>
    <scope>NUCLEOTIDE SEQUENCE [LARGE SCALE GENOMIC DNA]</scope>
    <source>
        <strain evidence="3">FJAT-49780</strain>
    </source>
</reference>
<dbReference type="AlphaFoldDB" id="A0A942TFG8"/>